<evidence type="ECO:0000313" key="3">
    <source>
        <dbReference type="Proteomes" id="UP000276417"/>
    </source>
</evidence>
<dbReference type="InterPro" id="IPR025497">
    <property type="entry name" value="PatA-like_N"/>
</dbReference>
<accession>A0A3G8YHF5</accession>
<dbReference type="Pfam" id="PF14332">
    <property type="entry name" value="DUF4388"/>
    <property type="match status" value="1"/>
</dbReference>
<dbReference type="OrthoDB" id="65834at2"/>
<evidence type="ECO:0000259" key="1">
    <source>
        <dbReference type="Pfam" id="PF14332"/>
    </source>
</evidence>
<protein>
    <submittedName>
        <fullName evidence="2">DUF4388 domain-containing protein</fullName>
    </submittedName>
</protein>
<proteinExistence type="predicted"/>
<dbReference type="AlphaFoldDB" id="A0A3G8YHF5"/>
<dbReference type="EMBL" id="CP034183">
    <property type="protein sequence ID" value="AZI41894.1"/>
    <property type="molecule type" value="Genomic_DNA"/>
</dbReference>
<keyword evidence="3" id="KW-1185">Reference proteome</keyword>
<dbReference type="Proteomes" id="UP000276417">
    <property type="component" value="Chromosome 1"/>
</dbReference>
<gene>
    <name evidence="2" type="ORF">EHF33_03290</name>
</gene>
<organism evidence="2 3">
    <name type="scientific">Deinococcus psychrotolerans</name>
    <dbReference type="NCBI Taxonomy" id="2489213"/>
    <lineage>
        <taxon>Bacteria</taxon>
        <taxon>Thermotogati</taxon>
        <taxon>Deinococcota</taxon>
        <taxon>Deinococci</taxon>
        <taxon>Deinococcales</taxon>
        <taxon>Deinococcaceae</taxon>
        <taxon>Deinococcus</taxon>
    </lineage>
</organism>
<feature type="domain" description="PatA-like N-terminal" evidence="1">
    <location>
        <begin position="25"/>
        <end position="109"/>
    </location>
</feature>
<name>A0A3G8YHF5_9DEIO</name>
<dbReference type="KEGG" id="dph:EHF33_03290"/>
<evidence type="ECO:0000313" key="2">
    <source>
        <dbReference type="EMBL" id="AZI41894.1"/>
    </source>
</evidence>
<sequence length="290" mass="31597">MVLFGLACWSAHSLLTGKAVSQSNDLESFDLIELLSVLAKGAKTGALRIYRGQQIFTLWLSSGRVRRMDGAGFDTGAAVLAQLLEDPSGRFHFEADEVVPFPNLDQSHDAFAYAALKRMPPPPLKFDGPGRLESPERFAELTLDLYEQEVLRGVAEGKPLSELAAARDPRAAPLLGRLTRLRLIGERRTRVARLVVQVQRQAGGRQGSSAAIDETIFRRWREAVGGHIEYIQVREERSGKVYQMPVSAAADAGTSLQLSPELLIRTGLRAGDAVLVRPVTALTGAEPNSS</sequence>
<reference evidence="2 3" key="1">
    <citation type="submission" date="2018-11" db="EMBL/GenBank/DDBJ databases">
        <title>Deinococcus shelandsis sp. nov., isolated from South Shetland Islands soil of Antarctica.</title>
        <authorList>
            <person name="Tian J."/>
        </authorList>
    </citation>
    <scope>NUCLEOTIDE SEQUENCE [LARGE SCALE GENOMIC DNA]</scope>
    <source>
        <strain evidence="2 3">S14-83T</strain>
    </source>
</reference>